<evidence type="ECO:0000256" key="1">
    <source>
        <dbReference type="ARBA" id="ARBA00022490"/>
    </source>
</evidence>
<dbReference type="Pfam" id="PF07727">
    <property type="entry name" value="RVT_2"/>
    <property type="match status" value="1"/>
</dbReference>
<reference evidence="4 5" key="1">
    <citation type="journal article" date="2021" name="DNA Res.">
        <title>Genome analysis of Candida subhashii reveals its hybrid nature and dual mitochondrial genome conformations.</title>
        <authorList>
            <person name="Mixao V."/>
            <person name="Hegedusova E."/>
            <person name="Saus E."/>
            <person name="Pryszcz L.P."/>
            <person name="Cillingova A."/>
            <person name="Nosek J."/>
            <person name="Gabaldon T."/>
        </authorList>
    </citation>
    <scope>NUCLEOTIDE SEQUENCE [LARGE SCALE GENOMIC DNA]</scope>
    <source>
        <strain evidence="4 5">CBS 10753</strain>
    </source>
</reference>
<feature type="compositionally biased region" description="Acidic residues" evidence="2">
    <location>
        <begin position="41"/>
        <end position="110"/>
    </location>
</feature>
<feature type="compositionally biased region" description="Polar residues" evidence="2">
    <location>
        <begin position="1118"/>
        <end position="1139"/>
    </location>
</feature>
<dbReference type="GO" id="GO:0015074">
    <property type="term" value="P:DNA integration"/>
    <property type="evidence" value="ECO:0007669"/>
    <property type="project" value="InterPro"/>
</dbReference>
<feature type="compositionally biased region" description="Basic and acidic residues" evidence="2">
    <location>
        <begin position="1"/>
        <end position="11"/>
    </location>
</feature>
<dbReference type="Pfam" id="PF22936">
    <property type="entry name" value="Pol_BBD"/>
    <property type="match status" value="1"/>
</dbReference>
<dbReference type="InterPro" id="IPR013103">
    <property type="entry name" value="RVT_2"/>
</dbReference>
<gene>
    <name evidence="4" type="ORF">J8A68_000369</name>
</gene>
<dbReference type="PROSITE" id="PS01095">
    <property type="entry name" value="GH18_1"/>
    <property type="match status" value="1"/>
</dbReference>
<dbReference type="CDD" id="cd09272">
    <property type="entry name" value="RNase_HI_RT_Ty1"/>
    <property type="match status" value="1"/>
</dbReference>
<dbReference type="GO" id="GO:0004553">
    <property type="term" value="F:hydrolase activity, hydrolyzing O-glycosyl compounds"/>
    <property type="evidence" value="ECO:0007669"/>
    <property type="project" value="InterPro"/>
</dbReference>
<dbReference type="GeneID" id="73467170"/>
<dbReference type="RefSeq" id="XP_049266345.1">
    <property type="nucleotide sequence ID" value="XM_049407598.1"/>
</dbReference>
<feature type="compositionally biased region" description="Low complexity" evidence="2">
    <location>
        <begin position="20"/>
        <end position="30"/>
    </location>
</feature>
<dbReference type="PANTHER" id="PTHR11439">
    <property type="entry name" value="GAG-POL-RELATED RETROTRANSPOSON"/>
    <property type="match status" value="1"/>
</dbReference>
<dbReference type="PROSITE" id="PS50994">
    <property type="entry name" value="INTEGRASE"/>
    <property type="match status" value="1"/>
</dbReference>
<dbReference type="GO" id="GO:0005975">
    <property type="term" value="P:carbohydrate metabolic process"/>
    <property type="evidence" value="ECO:0007669"/>
    <property type="project" value="InterPro"/>
</dbReference>
<organism evidence="4 5">
    <name type="scientific">[Candida] subhashii</name>
    <dbReference type="NCBI Taxonomy" id="561895"/>
    <lineage>
        <taxon>Eukaryota</taxon>
        <taxon>Fungi</taxon>
        <taxon>Dikarya</taxon>
        <taxon>Ascomycota</taxon>
        <taxon>Saccharomycotina</taxon>
        <taxon>Pichiomycetes</taxon>
        <taxon>Debaryomycetaceae</taxon>
        <taxon>Spathaspora</taxon>
    </lineage>
</organism>
<dbReference type="InterPro" id="IPR001584">
    <property type="entry name" value="Integrase_cat-core"/>
</dbReference>
<feature type="compositionally biased region" description="Basic and acidic residues" evidence="2">
    <location>
        <begin position="518"/>
        <end position="535"/>
    </location>
</feature>
<dbReference type="InterPro" id="IPR054722">
    <property type="entry name" value="PolX-like_BBD"/>
</dbReference>
<feature type="domain" description="Integrase catalytic" evidence="3">
    <location>
        <begin position="782"/>
        <end position="947"/>
    </location>
</feature>
<accession>A0A8J5QTW3</accession>
<dbReference type="EMBL" id="JAGSYN010000043">
    <property type="protein sequence ID" value="KAG7666113.1"/>
    <property type="molecule type" value="Genomic_DNA"/>
</dbReference>
<sequence>MDHRTPTRLEVRNGAQMEYNNLDDNNLGRLGNHDVRANEIAEGEVELEVDGVDIDIEDEDEDEGAVADSETEDAGADSDSDSENNSEEESKDGSEDEDSESDSDYSEESEHEIVDVGSQDENDNKVEKKEPYWVTDRHGKRDRVEYTKKIQLFDNFNYSIYFRDIAVTRKLCNASIEPAIRVLKKSIVNLPALDNSATTINKWLTFFRKLFRTYSNKNGKGGISYVICTPELYDARQTKYNISKLMQKSPMHTTHYVDMFCQAIVVELLDKIHEDRFSEADGGIEDINIHKIWKFVDESKDYSLANTINLAFAACVHARRPRLNREEHRKQMFIIDGLKSSNKEIQFIIAMNGHDDIQGEVTRAYESAIIYGNVKAFNQVMEDYYSKWEESKELKDKDKNKFKPPTEHEIETKMVYKSSFKRRAEVKDDMDPDKYIDINSNKFFTNYDADYAPKETLAFHDGNNYRGRGGNRGGSRGRGGYRGGYKGGKGYHPYSKDDDEEKDESSKKDSAKKKGGASKKDKSSEKVDEEKEGGDKGNSLLSDKVDEGSSEAIYYYDERDEYKDIQVDGKQKSILYDTGASTSVVKDRSLLTNFDKTKRKYFKVADKNLLRSEGTGTLTLNINGEEIIISDVSLVPNAAMNIVSLGQITEFGYNYYGSNKCLYLLNMNERRCILAAKNVLRKNLYIGPISGDIESTEAIDIGFIYNINVHNIPRVEADNENTLYGQHLAGNHMSLQALRARIKRKEIDVKANPGDIEKIRMCAVCLVVNARQHSHNKTTQKAPKRPLERVHCDTVGPIGVGFVKHYVTLLTDGFSSYIEPIITQTKAIKETTLSLLKLWNNYHSKHKIAHFRSDNAAEMPSTRELLSLGIRRDAIGAYTPALNGTAERANRTVFNAIRKCILSFPEKHNEVMSLFYYVCLYSVATINHTPKKRFGGLSPFQRFTGIRDYKFKCHSFGVDVIVKCSSKVEAERLGVESDKTTPPVVFGSFMGYGTDSNSYIIMISDKDYPVIVTSNITFLRTYKVIHEYFDYYAEKHDVLKLDIKELNKFLLKASEKPEHVKMKSILNIPHTYPNLDEDFETEIDEEGTNTSVRGEVVTESNHLNENIIAQENNDKVTDSVSGDNVSASSYNEFSGSGDENLNPRESRNVANENNINESLIVHKSANKAAQLESGDNVSSKSYRSESDDNVRSSTKVVQKNDNKVVGSGSGDNVSPGNNDKLNTSGSGDNVRPRKTKKKELKHPEFSNGVKTAKKVLLGGRDHEVNTRKARKRKIAQVQEVTNQDEEPIRISSRGRTIKPKKYLFLMNALLDIEDDIAPEHLFIVVNKIEKKHEQDWIKAKDKEIQKFQDFNVFKIVKIPNGKKPIPTRWVFTKKEDDLKKEVFKARCVVQGFRQHEGIDFDITKISSPVTDLTTIRLLTAIATEFSFTIHHLDVKSAYLNADLSDEIYVKPPPGYEIESGKCWRLNKSVYGLKQAGYEWFITFRKIFLKLGFESIVETLFLKRHGSELIIIAIYVDDVFIICSKNELFEDFKTKLKSEVDFKDLGEISEYLGIKYEKTSDGYSISQKKFLSDIVMKYCSEDDKNYRISNSKKYLKSTPMVQDNYKHADSKDNEEEFFVRNVNGDYLDEASKKEYQSVVGSLLWAANNTRPDLSYAVNHLGRKASKPTVNDFEKLMYCLRYVKCTLDIKIDYKRQSRKPVGTFSIDTFSDASYAPDLERYSISGRVIYLNNYLISWATKRQKTITTSTYASEIVALKSTVEESLKLKGIMENMNFKIDEIIAREDNMGVVKYCRNQNFNHSKKHIDISYKYLRDLATNGDIYLSWISTKANIADMFTKPLGRQDFVNFRNQLFGLSQIHKDLEQIDLMLEMLGDSVEAVEEMLGL</sequence>
<feature type="compositionally biased region" description="Gly residues" evidence="2">
    <location>
        <begin position="467"/>
        <end position="490"/>
    </location>
</feature>
<feature type="region of interest" description="Disordered" evidence="2">
    <location>
        <begin position="1"/>
        <end position="131"/>
    </location>
</feature>
<evidence type="ECO:0000256" key="2">
    <source>
        <dbReference type="SAM" id="MobiDB-lite"/>
    </source>
</evidence>
<dbReference type="InterPro" id="IPR001579">
    <property type="entry name" value="Glyco_hydro_18_chit_AS"/>
</dbReference>
<dbReference type="PANTHER" id="PTHR11439:SF483">
    <property type="entry name" value="PEPTIDE SYNTHASE GLIP-LIKE, PUTATIVE (AFU_ORTHOLOGUE AFUA_3G12920)-RELATED"/>
    <property type="match status" value="1"/>
</dbReference>
<feature type="compositionally biased region" description="Basic and acidic residues" evidence="2">
    <location>
        <begin position="122"/>
        <end position="131"/>
    </location>
</feature>
<keyword evidence="1" id="KW-0963">Cytoplasm</keyword>
<dbReference type="OrthoDB" id="4026416at2759"/>
<evidence type="ECO:0000313" key="4">
    <source>
        <dbReference type="EMBL" id="KAG7666113.1"/>
    </source>
</evidence>
<feature type="region of interest" description="Disordered" evidence="2">
    <location>
        <begin position="1111"/>
        <end position="1146"/>
    </location>
</feature>
<evidence type="ECO:0000313" key="5">
    <source>
        <dbReference type="Proteomes" id="UP000694255"/>
    </source>
</evidence>
<feature type="region of interest" description="Disordered" evidence="2">
    <location>
        <begin position="459"/>
        <end position="543"/>
    </location>
</feature>
<feature type="region of interest" description="Disordered" evidence="2">
    <location>
        <begin position="1166"/>
        <end position="1244"/>
    </location>
</feature>
<comment type="caution">
    <text evidence="4">The sequence shown here is derived from an EMBL/GenBank/DDBJ whole genome shotgun (WGS) entry which is preliminary data.</text>
</comment>
<protein>
    <recommendedName>
        <fullName evidence="3">Integrase catalytic domain-containing protein</fullName>
    </recommendedName>
</protein>
<name>A0A8J5QTW3_9ASCO</name>
<keyword evidence="5" id="KW-1185">Reference proteome</keyword>
<proteinExistence type="predicted"/>
<feature type="compositionally biased region" description="Polar residues" evidence="2">
    <location>
        <begin position="1210"/>
        <end position="1227"/>
    </location>
</feature>
<evidence type="ECO:0000259" key="3">
    <source>
        <dbReference type="PROSITE" id="PS50994"/>
    </source>
</evidence>
<dbReference type="Proteomes" id="UP000694255">
    <property type="component" value="Unassembled WGS sequence"/>
</dbReference>